<dbReference type="OrthoDB" id="1413770at2"/>
<dbReference type="RefSeq" id="WP_083029703.1">
    <property type="nucleotide sequence ID" value="NZ_AP022618.1"/>
</dbReference>
<evidence type="ECO:0000313" key="3">
    <source>
        <dbReference type="EMBL" id="ORA72320.1"/>
    </source>
</evidence>
<dbReference type="Pfam" id="PF20789">
    <property type="entry name" value="4HBT_3C"/>
    <property type="match status" value="1"/>
</dbReference>
<evidence type="ECO:0000259" key="2">
    <source>
        <dbReference type="Pfam" id="PF20789"/>
    </source>
</evidence>
<dbReference type="STRING" id="444597.BST26_05185"/>
<dbReference type="EMBL" id="MVHS01000008">
    <property type="protein sequence ID" value="ORA72320.1"/>
    <property type="molecule type" value="Genomic_DNA"/>
</dbReference>
<feature type="domain" description="Acyl-CoA thioesterase-like C-terminal" evidence="2">
    <location>
        <begin position="140"/>
        <end position="258"/>
    </location>
</feature>
<evidence type="ECO:0000313" key="4">
    <source>
        <dbReference type="Proteomes" id="UP000192801"/>
    </source>
</evidence>
<comment type="caution">
    <text evidence="3">The sequence shown here is derived from an EMBL/GenBank/DDBJ whole genome shotgun (WGS) entry which is preliminary data.</text>
</comment>
<accession>A0A1X0DKD8</accession>
<organism evidence="3 4">
    <name type="scientific">Mycolicibacterium insubricum</name>
    <dbReference type="NCBI Taxonomy" id="444597"/>
    <lineage>
        <taxon>Bacteria</taxon>
        <taxon>Bacillati</taxon>
        <taxon>Actinomycetota</taxon>
        <taxon>Actinomycetes</taxon>
        <taxon>Mycobacteriales</taxon>
        <taxon>Mycobacteriaceae</taxon>
        <taxon>Mycolicibacterium</taxon>
    </lineage>
</organism>
<dbReference type="Proteomes" id="UP000192801">
    <property type="component" value="Unassembled WGS sequence"/>
</dbReference>
<dbReference type="InterPro" id="IPR029069">
    <property type="entry name" value="HotDog_dom_sf"/>
</dbReference>
<dbReference type="InterPro" id="IPR049450">
    <property type="entry name" value="ACOT8-like_C"/>
</dbReference>
<reference evidence="3 4" key="1">
    <citation type="submission" date="2016-12" db="EMBL/GenBank/DDBJ databases">
        <title>The new phylogeny of genus Mycobacterium.</title>
        <authorList>
            <person name="Tortoli E."/>
            <person name="Trovato A."/>
            <person name="Cirillo D.M."/>
        </authorList>
    </citation>
    <scope>NUCLEOTIDE SEQUENCE [LARGE SCALE GENOMIC DNA]</scope>
    <source>
        <strain evidence="3 4">DSM 45130</strain>
    </source>
</reference>
<keyword evidence="4" id="KW-1185">Reference proteome</keyword>
<dbReference type="AlphaFoldDB" id="A0A1X0DKD8"/>
<sequence length="263" mass="28198">MTGSYYHRLPSSGDAQRFAASEITASAWGPNLQHGSPPLALLTKVVEERLAGSGQRIGRLCLDILGEMPITELTVTASTPRPGRQISLQAAELAPASQPQRPAARLSAWALSVSDTAAAVSDRYPPQARTDEQPLPDFWWDAAGYLDTLTLRREADEAGARVTWATSNVGLVDDEPTTPLQRLAMVVDTCNGLGSPLNPTEYTFMNTDVTVHLHREPTGSEFALRARGSIGPDGLGVTTSELFDATGFVGVCAQTVLVRRRAD</sequence>
<gene>
    <name evidence="3" type="ORF">BST26_05185</name>
</gene>
<dbReference type="SUPFAM" id="SSF54637">
    <property type="entry name" value="Thioesterase/thiol ester dehydrase-isomerase"/>
    <property type="match status" value="1"/>
</dbReference>
<evidence type="ECO:0000259" key="1">
    <source>
        <dbReference type="Pfam" id="PF13622"/>
    </source>
</evidence>
<name>A0A1X0DKD8_9MYCO</name>
<proteinExistence type="predicted"/>
<dbReference type="InterPro" id="IPR049449">
    <property type="entry name" value="TesB_ACOT8-like_N"/>
</dbReference>
<protein>
    <submittedName>
        <fullName evidence="3">Thioesterase</fullName>
    </submittedName>
</protein>
<feature type="domain" description="Acyl-CoA thioesterase-like N-terminal HotDog" evidence="1">
    <location>
        <begin position="25"/>
        <end position="109"/>
    </location>
</feature>
<dbReference type="Pfam" id="PF13622">
    <property type="entry name" value="4HBT_3"/>
    <property type="match status" value="1"/>
</dbReference>